<sequence length="187" mass="21339">MLDTQNPSHLWLLHTLFLNDVDNDCQAFREEWNCHPISGPDTNNKSPKDLRFLGQMQYGIYCEHEDHGDRDPIMDAADAIVSQQQEHVNHEVVLVPSHQNPFWSNEEAIFFAGLQEVITQNITPDNFGLTPAEWGSDQYPVLETIHVGQHAVKDVDVSLAEPIWYTQARLWCQALSALSFYLLMHGA</sequence>
<gene>
    <name evidence="2" type="ORF">SCLCIDRAFT_109289</name>
</gene>
<proteinExistence type="predicted"/>
<evidence type="ECO:0000313" key="3">
    <source>
        <dbReference type="Proteomes" id="UP000053989"/>
    </source>
</evidence>
<dbReference type="STRING" id="1036808.A0A0C3E200"/>
<organism evidence="2 3">
    <name type="scientific">Scleroderma citrinum Foug A</name>
    <dbReference type="NCBI Taxonomy" id="1036808"/>
    <lineage>
        <taxon>Eukaryota</taxon>
        <taxon>Fungi</taxon>
        <taxon>Dikarya</taxon>
        <taxon>Basidiomycota</taxon>
        <taxon>Agaricomycotina</taxon>
        <taxon>Agaricomycetes</taxon>
        <taxon>Agaricomycetidae</taxon>
        <taxon>Boletales</taxon>
        <taxon>Sclerodermatineae</taxon>
        <taxon>Sclerodermataceae</taxon>
        <taxon>Scleroderma</taxon>
    </lineage>
</organism>
<reference evidence="2 3" key="1">
    <citation type="submission" date="2014-04" db="EMBL/GenBank/DDBJ databases">
        <authorList>
            <consortium name="DOE Joint Genome Institute"/>
            <person name="Kuo A."/>
            <person name="Kohler A."/>
            <person name="Nagy L.G."/>
            <person name="Floudas D."/>
            <person name="Copeland A."/>
            <person name="Barry K.W."/>
            <person name="Cichocki N."/>
            <person name="Veneault-Fourrey C."/>
            <person name="LaButti K."/>
            <person name="Lindquist E.A."/>
            <person name="Lipzen A."/>
            <person name="Lundell T."/>
            <person name="Morin E."/>
            <person name="Murat C."/>
            <person name="Sun H."/>
            <person name="Tunlid A."/>
            <person name="Henrissat B."/>
            <person name="Grigoriev I.V."/>
            <person name="Hibbett D.S."/>
            <person name="Martin F."/>
            <person name="Nordberg H.P."/>
            <person name="Cantor M.N."/>
            <person name="Hua S.X."/>
        </authorList>
    </citation>
    <scope>NUCLEOTIDE SEQUENCE [LARGE SCALE GENOMIC DNA]</scope>
    <source>
        <strain evidence="2 3">Foug A</strain>
    </source>
</reference>
<dbReference type="Pfam" id="PF24764">
    <property type="entry name" value="rva_4"/>
    <property type="match status" value="1"/>
</dbReference>
<dbReference type="InterPro" id="IPR058913">
    <property type="entry name" value="Integrase_dom_put"/>
</dbReference>
<dbReference type="Proteomes" id="UP000053989">
    <property type="component" value="Unassembled WGS sequence"/>
</dbReference>
<dbReference type="EMBL" id="KN822015">
    <property type="protein sequence ID" value="KIM66835.1"/>
    <property type="molecule type" value="Genomic_DNA"/>
</dbReference>
<dbReference type="OrthoDB" id="3228476at2759"/>
<dbReference type="AlphaFoldDB" id="A0A0C3E200"/>
<feature type="domain" description="Integrase core" evidence="1">
    <location>
        <begin position="2"/>
        <end position="57"/>
    </location>
</feature>
<evidence type="ECO:0000259" key="1">
    <source>
        <dbReference type="Pfam" id="PF24764"/>
    </source>
</evidence>
<protein>
    <recommendedName>
        <fullName evidence="1">Integrase core domain-containing protein</fullName>
    </recommendedName>
</protein>
<name>A0A0C3E200_9AGAM</name>
<reference evidence="3" key="2">
    <citation type="submission" date="2015-01" db="EMBL/GenBank/DDBJ databases">
        <title>Evolutionary Origins and Diversification of the Mycorrhizal Mutualists.</title>
        <authorList>
            <consortium name="DOE Joint Genome Institute"/>
            <consortium name="Mycorrhizal Genomics Consortium"/>
            <person name="Kohler A."/>
            <person name="Kuo A."/>
            <person name="Nagy L.G."/>
            <person name="Floudas D."/>
            <person name="Copeland A."/>
            <person name="Barry K.W."/>
            <person name="Cichocki N."/>
            <person name="Veneault-Fourrey C."/>
            <person name="LaButti K."/>
            <person name="Lindquist E.A."/>
            <person name="Lipzen A."/>
            <person name="Lundell T."/>
            <person name="Morin E."/>
            <person name="Murat C."/>
            <person name="Riley R."/>
            <person name="Ohm R."/>
            <person name="Sun H."/>
            <person name="Tunlid A."/>
            <person name="Henrissat B."/>
            <person name="Grigoriev I.V."/>
            <person name="Hibbett D.S."/>
            <person name="Martin F."/>
        </authorList>
    </citation>
    <scope>NUCLEOTIDE SEQUENCE [LARGE SCALE GENOMIC DNA]</scope>
    <source>
        <strain evidence="3">Foug A</strain>
    </source>
</reference>
<accession>A0A0C3E200</accession>
<evidence type="ECO:0000313" key="2">
    <source>
        <dbReference type="EMBL" id="KIM66835.1"/>
    </source>
</evidence>
<dbReference type="InParanoid" id="A0A0C3E200"/>
<dbReference type="HOGENOM" id="CLU_092517_2_0_1"/>
<keyword evidence="3" id="KW-1185">Reference proteome</keyword>